<dbReference type="PRINTS" id="PR01590">
    <property type="entry name" value="HTHFIS"/>
</dbReference>
<dbReference type="Pfam" id="PF08448">
    <property type="entry name" value="PAS_4"/>
    <property type="match status" value="1"/>
</dbReference>
<dbReference type="Gene3D" id="1.10.8.60">
    <property type="match status" value="1"/>
</dbReference>
<dbReference type="PROSITE" id="PS50045">
    <property type="entry name" value="SIGMA54_INTERACT_4"/>
    <property type="match status" value="1"/>
</dbReference>
<keyword evidence="9" id="KW-1185">Reference proteome</keyword>
<evidence type="ECO:0000259" key="7">
    <source>
        <dbReference type="PROSITE" id="PS50112"/>
    </source>
</evidence>
<dbReference type="InterPro" id="IPR027417">
    <property type="entry name" value="P-loop_NTPase"/>
</dbReference>
<evidence type="ECO:0000256" key="3">
    <source>
        <dbReference type="ARBA" id="ARBA00023015"/>
    </source>
</evidence>
<dbReference type="PROSITE" id="PS50112">
    <property type="entry name" value="PAS"/>
    <property type="match status" value="1"/>
</dbReference>
<dbReference type="InterPro" id="IPR003593">
    <property type="entry name" value="AAA+_ATPase"/>
</dbReference>
<dbReference type="CDD" id="cd00009">
    <property type="entry name" value="AAA"/>
    <property type="match status" value="1"/>
</dbReference>
<dbReference type="Gene3D" id="1.10.10.60">
    <property type="entry name" value="Homeodomain-like"/>
    <property type="match status" value="1"/>
</dbReference>
<dbReference type="FunFam" id="3.40.50.300:FF:000006">
    <property type="entry name" value="DNA-binding transcriptional regulator NtrC"/>
    <property type="match status" value="1"/>
</dbReference>
<dbReference type="PANTHER" id="PTHR32071">
    <property type="entry name" value="TRANSCRIPTIONAL REGULATORY PROTEIN"/>
    <property type="match status" value="1"/>
</dbReference>
<dbReference type="KEGG" id="maer:DAI18_11410"/>
<protein>
    <submittedName>
        <fullName evidence="8">Sigma-54-dependent Fis family transcriptional regulator</fullName>
    </submittedName>
</protein>
<dbReference type="Pfam" id="PF00158">
    <property type="entry name" value="Sigma54_activat"/>
    <property type="match status" value="1"/>
</dbReference>
<accession>A0A2S0PB17</accession>
<dbReference type="InterPro" id="IPR025943">
    <property type="entry name" value="Sigma_54_int_dom_ATP-bd_2"/>
</dbReference>
<dbReference type="Gene3D" id="3.30.450.20">
    <property type="entry name" value="PAS domain"/>
    <property type="match status" value="1"/>
</dbReference>
<evidence type="ECO:0000256" key="1">
    <source>
        <dbReference type="ARBA" id="ARBA00022741"/>
    </source>
</evidence>
<dbReference type="InterPro" id="IPR025662">
    <property type="entry name" value="Sigma_54_int_dom_ATP-bd_1"/>
</dbReference>
<dbReference type="GO" id="GO:0043565">
    <property type="term" value="F:sequence-specific DNA binding"/>
    <property type="evidence" value="ECO:0007669"/>
    <property type="project" value="InterPro"/>
</dbReference>
<evidence type="ECO:0000256" key="2">
    <source>
        <dbReference type="ARBA" id="ARBA00022840"/>
    </source>
</evidence>
<dbReference type="AlphaFoldDB" id="A0A2S0PB17"/>
<gene>
    <name evidence="8" type="ORF">DAI18_11410</name>
</gene>
<dbReference type="STRING" id="1122240.GCA_000620105_00314"/>
<dbReference type="GO" id="GO:0005524">
    <property type="term" value="F:ATP binding"/>
    <property type="evidence" value="ECO:0007669"/>
    <property type="project" value="UniProtKB-KW"/>
</dbReference>
<evidence type="ECO:0000313" key="8">
    <source>
        <dbReference type="EMBL" id="AVY94579.1"/>
    </source>
</evidence>
<dbReference type="InterPro" id="IPR025944">
    <property type="entry name" value="Sigma_54_int_dom_CS"/>
</dbReference>
<dbReference type="CDD" id="cd00130">
    <property type="entry name" value="PAS"/>
    <property type="match status" value="1"/>
</dbReference>
<evidence type="ECO:0000259" key="6">
    <source>
        <dbReference type="PROSITE" id="PS50045"/>
    </source>
</evidence>
<dbReference type="EMBL" id="CP028519">
    <property type="protein sequence ID" value="AVY94579.1"/>
    <property type="molecule type" value="Genomic_DNA"/>
</dbReference>
<feature type="domain" description="Sigma-54 factor interaction" evidence="6">
    <location>
        <begin position="147"/>
        <end position="375"/>
    </location>
</feature>
<dbReference type="OrthoDB" id="3516932at2"/>
<dbReference type="SUPFAM" id="SSF46689">
    <property type="entry name" value="Homeodomain-like"/>
    <property type="match status" value="1"/>
</dbReference>
<dbReference type="SMART" id="SM00382">
    <property type="entry name" value="AAA"/>
    <property type="match status" value="1"/>
</dbReference>
<proteinExistence type="predicted"/>
<dbReference type="RefSeq" id="WP_107889466.1">
    <property type="nucleotide sequence ID" value="NZ_CP028519.1"/>
</dbReference>
<evidence type="ECO:0000256" key="5">
    <source>
        <dbReference type="ARBA" id="ARBA00023163"/>
    </source>
</evidence>
<evidence type="ECO:0000313" key="9">
    <source>
        <dbReference type="Proteomes" id="UP000244173"/>
    </source>
</evidence>
<keyword evidence="1" id="KW-0547">Nucleotide-binding</keyword>
<evidence type="ECO:0000256" key="4">
    <source>
        <dbReference type="ARBA" id="ARBA00023125"/>
    </source>
</evidence>
<dbReference type="Proteomes" id="UP000244173">
    <property type="component" value="Chromosome"/>
</dbReference>
<dbReference type="Pfam" id="PF25601">
    <property type="entry name" value="AAA_lid_14"/>
    <property type="match status" value="1"/>
</dbReference>
<dbReference type="InterPro" id="IPR002078">
    <property type="entry name" value="Sigma_54_int"/>
</dbReference>
<dbReference type="SUPFAM" id="SSF55785">
    <property type="entry name" value="PYP-like sensor domain (PAS domain)"/>
    <property type="match status" value="1"/>
</dbReference>
<keyword evidence="2" id="KW-0067">ATP-binding</keyword>
<keyword evidence="3" id="KW-0805">Transcription regulation</keyword>
<dbReference type="InterPro" id="IPR013656">
    <property type="entry name" value="PAS_4"/>
</dbReference>
<dbReference type="InterPro" id="IPR002197">
    <property type="entry name" value="HTH_Fis"/>
</dbReference>
<dbReference type="InterPro" id="IPR035965">
    <property type="entry name" value="PAS-like_dom_sf"/>
</dbReference>
<dbReference type="PROSITE" id="PS00675">
    <property type="entry name" value="SIGMA54_INTERACT_1"/>
    <property type="match status" value="1"/>
</dbReference>
<keyword evidence="4" id="KW-0238">DNA-binding</keyword>
<sequence>MTTDDHTTFRVAESLQWLVDCVRTGLDGLDQPVTIVDTQGRFVYYNHASALLDGTDPQQMIGCHVLEITPWLDADDSTLLRCLRERVPLVDAYQAYHGAGGQPVHYLHRAFPLLDRDGELIGAMEVGRTVSEMPSDGAARHTPPPDILTRDPAMQRQLAALDIFAVTDLPLLIHGETGTGKELFARRAHAMSRRSARPMISLNCAAIPETLLESTLFGTTRGAFTGAENRKGMFALADGGTLFLDEINSMPQSLQSKLLRVLQDGSYLPLGSQLAQHANVRLIAALNQRPREAIADGRLREDLYYRLNVGCLHIPPLRERRDDIALLAHAFVRRDAAELNPNVTALGDAALAQLQRLPWPGNVRELENAIRRSLLLHGGQGAVLERISLPDDGESPALPPVLPVDGDLHHRLEEAERQWIAQALATHGGNAARAAAALGLPRTTLIGRMQRLGLQA</sequence>
<name>A0A2S0PB17_9NEIS</name>
<dbReference type="InterPro" id="IPR058031">
    <property type="entry name" value="AAA_lid_NorR"/>
</dbReference>
<dbReference type="SUPFAM" id="SSF52540">
    <property type="entry name" value="P-loop containing nucleoside triphosphate hydrolases"/>
    <property type="match status" value="1"/>
</dbReference>
<organism evidence="8 9">
    <name type="scientific">Microvirgula aerodenitrificans</name>
    <dbReference type="NCBI Taxonomy" id="57480"/>
    <lineage>
        <taxon>Bacteria</taxon>
        <taxon>Pseudomonadati</taxon>
        <taxon>Pseudomonadota</taxon>
        <taxon>Betaproteobacteria</taxon>
        <taxon>Neisseriales</taxon>
        <taxon>Aquaspirillaceae</taxon>
        <taxon>Microvirgula</taxon>
    </lineage>
</organism>
<dbReference type="Pfam" id="PF02954">
    <property type="entry name" value="HTH_8"/>
    <property type="match status" value="1"/>
</dbReference>
<feature type="domain" description="PAS" evidence="7">
    <location>
        <begin position="26"/>
        <end position="62"/>
    </location>
</feature>
<dbReference type="InterPro" id="IPR000014">
    <property type="entry name" value="PAS"/>
</dbReference>
<dbReference type="PROSITE" id="PS00688">
    <property type="entry name" value="SIGMA54_INTERACT_3"/>
    <property type="match status" value="1"/>
</dbReference>
<dbReference type="Gene3D" id="3.40.50.300">
    <property type="entry name" value="P-loop containing nucleotide triphosphate hydrolases"/>
    <property type="match status" value="1"/>
</dbReference>
<dbReference type="PROSITE" id="PS00676">
    <property type="entry name" value="SIGMA54_INTERACT_2"/>
    <property type="match status" value="1"/>
</dbReference>
<dbReference type="GO" id="GO:0006355">
    <property type="term" value="P:regulation of DNA-templated transcription"/>
    <property type="evidence" value="ECO:0007669"/>
    <property type="project" value="InterPro"/>
</dbReference>
<reference evidence="8 9" key="1">
    <citation type="submission" date="2018-04" db="EMBL/GenBank/DDBJ databases">
        <title>Denitrifier Microvirgula.</title>
        <authorList>
            <person name="Anderson E."/>
            <person name="Jang J."/>
            <person name="Ishii S."/>
        </authorList>
    </citation>
    <scope>NUCLEOTIDE SEQUENCE [LARGE SCALE GENOMIC DNA]</scope>
    <source>
        <strain evidence="8 9">BE2.4</strain>
    </source>
</reference>
<dbReference type="PANTHER" id="PTHR32071:SF112">
    <property type="entry name" value="REGULATORY PROTEIN"/>
    <property type="match status" value="1"/>
</dbReference>
<keyword evidence="5" id="KW-0804">Transcription</keyword>
<dbReference type="InterPro" id="IPR009057">
    <property type="entry name" value="Homeodomain-like_sf"/>
</dbReference>